<dbReference type="EC" id="3.4.24.-" evidence="3"/>
<dbReference type="RefSeq" id="WP_339091677.1">
    <property type="nucleotide sequence ID" value="NZ_LR743507.1"/>
</dbReference>
<dbReference type="GO" id="GO:0004222">
    <property type="term" value="F:metalloendopeptidase activity"/>
    <property type="evidence" value="ECO:0007669"/>
    <property type="project" value="TreeGrafter"/>
</dbReference>
<accession>A0A679JBD3</accession>
<dbReference type="InterPro" id="IPR040487">
    <property type="entry name" value="Peptidase_M23_N"/>
</dbReference>
<gene>
    <name evidence="3" type="primary">mepM_1</name>
    <name evidence="3" type="ORF">VVAX_04129</name>
</gene>
<dbReference type="Pfam" id="PF18421">
    <property type="entry name" value="Peptidase_M23_N"/>
    <property type="match status" value="1"/>
</dbReference>
<feature type="domain" description="Peptidase family M23 N-terminal" evidence="2">
    <location>
        <begin position="58"/>
        <end position="129"/>
    </location>
</feature>
<dbReference type="Gene3D" id="2.70.70.10">
    <property type="entry name" value="Glucose Permease (Domain IIA)"/>
    <property type="match status" value="1"/>
</dbReference>
<dbReference type="Pfam" id="PF01551">
    <property type="entry name" value="Peptidase_M23"/>
    <property type="match status" value="1"/>
</dbReference>
<evidence type="ECO:0000259" key="1">
    <source>
        <dbReference type="Pfam" id="PF01551"/>
    </source>
</evidence>
<dbReference type="CDD" id="cd12797">
    <property type="entry name" value="M23_peptidase"/>
    <property type="match status" value="1"/>
</dbReference>
<keyword evidence="3" id="KW-0378">Hydrolase</keyword>
<dbReference type="EMBL" id="LR743507">
    <property type="protein sequence ID" value="CAA2107223.1"/>
    <property type="molecule type" value="Genomic_DNA"/>
</dbReference>
<dbReference type="SUPFAM" id="SSF51261">
    <property type="entry name" value="Duplicated hybrid motif"/>
    <property type="match status" value="1"/>
</dbReference>
<reference evidence="3" key="1">
    <citation type="submission" date="2019-12" db="EMBL/GenBank/DDBJ databases">
        <authorList>
            <person name="Cremers G."/>
        </authorList>
    </citation>
    <scope>NUCLEOTIDE SEQUENCE</scope>
    <source>
        <strain evidence="3">Vvax</strain>
    </source>
</reference>
<dbReference type="InterPro" id="IPR050570">
    <property type="entry name" value="Cell_wall_metabolism_enzyme"/>
</dbReference>
<dbReference type="InterPro" id="IPR011055">
    <property type="entry name" value="Dup_hybrid_motif"/>
</dbReference>
<evidence type="ECO:0000313" key="3">
    <source>
        <dbReference type="EMBL" id="CAA2107223.1"/>
    </source>
</evidence>
<dbReference type="AlphaFoldDB" id="A0A679JBD3"/>
<dbReference type="Gene3D" id="2.60.40.1590">
    <property type="entry name" value="Peptidoglycan hydrolase domains"/>
    <property type="match status" value="1"/>
</dbReference>
<dbReference type="PANTHER" id="PTHR21666">
    <property type="entry name" value="PEPTIDASE-RELATED"/>
    <property type="match status" value="1"/>
</dbReference>
<proteinExistence type="predicted"/>
<feature type="domain" description="M23ase beta-sheet core" evidence="1">
    <location>
        <begin position="203"/>
        <end position="297"/>
    </location>
</feature>
<organism evidence="3">
    <name type="scientific">Variovorax paradoxus</name>
    <dbReference type="NCBI Taxonomy" id="34073"/>
    <lineage>
        <taxon>Bacteria</taxon>
        <taxon>Pseudomonadati</taxon>
        <taxon>Pseudomonadota</taxon>
        <taxon>Betaproteobacteria</taxon>
        <taxon>Burkholderiales</taxon>
        <taxon>Comamonadaceae</taxon>
        <taxon>Variovorax</taxon>
    </lineage>
</organism>
<dbReference type="InterPro" id="IPR016047">
    <property type="entry name" value="M23ase_b-sheet_dom"/>
</dbReference>
<evidence type="ECO:0000259" key="2">
    <source>
        <dbReference type="Pfam" id="PF18421"/>
    </source>
</evidence>
<sequence length="303" mass="31976">MHKTLPISDLSSLALSRRGAVLGTLGWLALTATNAGAAAPAKTKKKPAAPDVWPHASQVPGGVARLSLGPSARRPQAFAGEVPVLVVGDPIEWTALVGIPLAAEPGEAGITVRAEGKPERQVAYTVSPKQYREQRLTVAPRTVDLSPEDEARYVKERDHLSGVMATLSDMRPDAALQMRVPVPGRRSSSFGLRRVFNGQSRNPHSGMDIAAGTGTPVLAPLPGKVIDTGDYFFNGGTVWMDHGGGLLTMYCHLSRVDVKVGDVLKPGEALAAVGATGRVTGPHLHWSVMLNRAMVDPALFIAA</sequence>
<dbReference type="PANTHER" id="PTHR21666:SF285">
    <property type="entry name" value="M23 FAMILY METALLOPEPTIDASE"/>
    <property type="match status" value="1"/>
</dbReference>
<protein>
    <submittedName>
        <fullName evidence="3">Murein DD-endopeptidase MepM</fullName>
        <ecNumber evidence="3">3.4.24.-</ecNumber>
    </submittedName>
</protein>
<name>A0A679JBD3_VARPD</name>